<protein>
    <recommendedName>
        <fullName evidence="1">DUF1659 domain-containing protein</fullName>
    </recommendedName>
</protein>
<gene>
    <name evidence="2" type="ORF">SAMN02745199_0474</name>
</gene>
<dbReference type="AlphaFoldDB" id="A0A1M5RLQ2"/>
<keyword evidence="3" id="KW-1185">Reference proteome</keyword>
<dbReference type="Pfam" id="PF07872">
    <property type="entry name" value="DUF1659"/>
    <property type="match status" value="1"/>
</dbReference>
<proteinExistence type="predicted"/>
<dbReference type="InterPro" id="IPR012454">
    <property type="entry name" value="DUF1659"/>
</dbReference>
<organism evidence="2 3">
    <name type="scientific">Thermosipho atlanticus DSM 15807</name>
    <dbReference type="NCBI Taxonomy" id="1123380"/>
    <lineage>
        <taxon>Bacteria</taxon>
        <taxon>Thermotogati</taxon>
        <taxon>Thermotogota</taxon>
        <taxon>Thermotogae</taxon>
        <taxon>Thermotogales</taxon>
        <taxon>Fervidobacteriaceae</taxon>
        <taxon>Thermosipho</taxon>
    </lineage>
</organism>
<evidence type="ECO:0000259" key="1">
    <source>
        <dbReference type="Pfam" id="PF07872"/>
    </source>
</evidence>
<feature type="domain" description="DUF1659" evidence="1">
    <location>
        <begin position="3"/>
        <end position="60"/>
    </location>
</feature>
<dbReference type="RefSeq" id="WP_073071798.1">
    <property type="nucleotide sequence ID" value="NZ_FQXN01000002.1"/>
</dbReference>
<dbReference type="Proteomes" id="UP000242592">
    <property type="component" value="Unassembled WGS sequence"/>
</dbReference>
<evidence type="ECO:0000313" key="2">
    <source>
        <dbReference type="EMBL" id="SHH26773.1"/>
    </source>
</evidence>
<dbReference type="OrthoDB" id="47949at2"/>
<accession>A0A1M5RLQ2</accession>
<sequence>MKRLSLKWLVGTDVNGDPVFKRQTLNVEDTIDVAKALVVAQTLEKYTTYSVDTAQVITYEAVI</sequence>
<dbReference type="STRING" id="1123380.SAMN02745199_0474"/>
<dbReference type="EMBL" id="FQXN01000002">
    <property type="protein sequence ID" value="SHH26773.1"/>
    <property type="molecule type" value="Genomic_DNA"/>
</dbReference>
<reference evidence="3" key="1">
    <citation type="submission" date="2016-11" db="EMBL/GenBank/DDBJ databases">
        <authorList>
            <person name="Varghese N."/>
            <person name="Submissions S."/>
        </authorList>
    </citation>
    <scope>NUCLEOTIDE SEQUENCE [LARGE SCALE GENOMIC DNA]</scope>
    <source>
        <strain evidence="3">DSM 15807</strain>
    </source>
</reference>
<evidence type="ECO:0000313" key="3">
    <source>
        <dbReference type="Proteomes" id="UP000242592"/>
    </source>
</evidence>
<name>A0A1M5RLQ2_9BACT</name>